<protein>
    <submittedName>
        <fullName evidence="1">Uncharacterized protein</fullName>
    </submittedName>
</protein>
<keyword evidence="2" id="KW-1185">Reference proteome</keyword>
<evidence type="ECO:0000313" key="2">
    <source>
        <dbReference type="Proteomes" id="UP001054837"/>
    </source>
</evidence>
<gene>
    <name evidence="1" type="ORF">CDAR_577541</name>
</gene>
<proteinExistence type="predicted"/>
<sequence>MSQVKSCLRHHFQITRCHKTGMQPNSVHTTKTRSPPTAKQYCLSHTGCLLRPVKKLSLKETLKANHQCIVNEKESLEEGGVLTYSVHSLVDRGMNYVLENESSYYLTPASSSLTFSASDAFVESLK</sequence>
<name>A0AAV4SEL8_9ARAC</name>
<reference evidence="1 2" key="1">
    <citation type="submission" date="2021-06" db="EMBL/GenBank/DDBJ databases">
        <title>Caerostris darwini draft genome.</title>
        <authorList>
            <person name="Kono N."/>
            <person name="Arakawa K."/>
        </authorList>
    </citation>
    <scope>NUCLEOTIDE SEQUENCE [LARGE SCALE GENOMIC DNA]</scope>
</reference>
<dbReference type="Proteomes" id="UP001054837">
    <property type="component" value="Unassembled WGS sequence"/>
</dbReference>
<evidence type="ECO:0000313" key="1">
    <source>
        <dbReference type="EMBL" id="GIY31022.1"/>
    </source>
</evidence>
<dbReference type="AlphaFoldDB" id="A0AAV4SEL8"/>
<organism evidence="1 2">
    <name type="scientific">Caerostris darwini</name>
    <dbReference type="NCBI Taxonomy" id="1538125"/>
    <lineage>
        <taxon>Eukaryota</taxon>
        <taxon>Metazoa</taxon>
        <taxon>Ecdysozoa</taxon>
        <taxon>Arthropoda</taxon>
        <taxon>Chelicerata</taxon>
        <taxon>Arachnida</taxon>
        <taxon>Araneae</taxon>
        <taxon>Araneomorphae</taxon>
        <taxon>Entelegynae</taxon>
        <taxon>Araneoidea</taxon>
        <taxon>Araneidae</taxon>
        <taxon>Caerostris</taxon>
    </lineage>
</organism>
<dbReference type="EMBL" id="BPLQ01007590">
    <property type="protein sequence ID" value="GIY31022.1"/>
    <property type="molecule type" value="Genomic_DNA"/>
</dbReference>
<comment type="caution">
    <text evidence="1">The sequence shown here is derived from an EMBL/GenBank/DDBJ whole genome shotgun (WGS) entry which is preliminary data.</text>
</comment>
<accession>A0AAV4SEL8</accession>